<dbReference type="PANTHER" id="PTHR48040">
    <property type="entry name" value="PLEIOTROPIC DRUG RESISTANCE PROTEIN 1-LIKE ISOFORM X1"/>
    <property type="match status" value="1"/>
</dbReference>
<evidence type="ECO:0000256" key="1">
    <source>
        <dbReference type="ARBA" id="ARBA00004141"/>
    </source>
</evidence>
<dbReference type="Pfam" id="PF01061">
    <property type="entry name" value="ABC2_membrane"/>
    <property type="match status" value="1"/>
</dbReference>
<sequence length="266" mass="30064">MFLLFLMHQMAIGLFRLIGALGRTMVVANTFGSFALLVVFVLGGFILARQSMHPWWIWGYWISPLSYAQNAIAVNEFLAPRWQKIRQITGRPLYLSILESRGIFTRGYWYRIGIGAMIAYTVLFNVLATLALQHLNPMGKQQAIVAEETVKEKVEGRSMSTKRKRMSVRDGLSSRNGHSARNGHRVEGMQMEELSRVQQNGVPSETAVQDKDYYATLGVNENDSKADIKSAYRKLARQFHPDVNKDPGAEQKFKDISNAYEDGAGR</sequence>
<keyword evidence="2 6" id="KW-0812">Transmembrane</keyword>
<reference evidence="8" key="1">
    <citation type="submission" date="2020-06" db="EMBL/GenBank/DDBJ databases">
        <title>WGS assembly of Ceratodon purpureus strain R40.</title>
        <authorList>
            <person name="Carey S.B."/>
            <person name="Jenkins J."/>
            <person name="Shu S."/>
            <person name="Lovell J.T."/>
            <person name="Sreedasyam A."/>
            <person name="Maumus F."/>
            <person name="Tiley G.P."/>
            <person name="Fernandez-Pozo N."/>
            <person name="Barry K."/>
            <person name="Chen C."/>
            <person name="Wang M."/>
            <person name="Lipzen A."/>
            <person name="Daum C."/>
            <person name="Saski C.A."/>
            <person name="Payton A.C."/>
            <person name="Mcbreen J.C."/>
            <person name="Conrad R.E."/>
            <person name="Kollar L.M."/>
            <person name="Olsson S."/>
            <person name="Huttunen S."/>
            <person name="Landis J.B."/>
            <person name="Wickett N.J."/>
            <person name="Johnson M.G."/>
            <person name="Rensing S.A."/>
            <person name="Grimwood J."/>
            <person name="Schmutz J."/>
            <person name="Mcdaniel S.F."/>
        </authorList>
    </citation>
    <scope>NUCLEOTIDE SEQUENCE</scope>
    <source>
        <strain evidence="8">R40</strain>
    </source>
</reference>
<evidence type="ECO:0000313" key="8">
    <source>
        <dbReference type="EMBL" id="KAG0586817.1"/>
    </source>
</evidence>
<feature type="region of interest" description="Disordered" evidence="5">
    <location>
        <begin position="155"/>
        <end position="186"/>
    </location>
</feature>
<dbReference type="SMART" id="SM00271">
    <property type="entry name" value="DnaJ"/>
    <property type="match status" value="1"/>
</dbReference>
<keyword evidence="3 6" id="KW-1133">Transmembrane helix</keyword>
<dbReference type="PRINTS" id="PR00625">
    <property type="entry name" value="JDOMAIN"/>
</dbReference>
<dbReference type="AlphaFoldDB" id="A0A8T0IUK6"/>
<dbReference type="GO" id="GO:0140359">
    <property type="term" value="F:ABC-type transporter activity"/>
    <property type="evidence" value="ECO:0007669"/>
    <property type="project" value="InterPro"/>
</dbReference>
<keyword evidence="9" id="KW-1185">Reference proteome</keyword>
<dbReference type="InterPro" id="IPR013525">
    <property type="entry name" value="ABC2_TM"/>
</dbReference>
<dbReference type="SUPFAM" id="SSF46565">
    <property type="entry name" value="Chaperone J-domain"/>
    <property type="match status" value="1"/>
</dbReference>
<feature type="transmembrane region" description="Helical" evidence="6">
    <location>
        <begin position="55"/>
        <end position="74"/>
    </location>
</feature>
<protein>
    <recommendedName>
        <fullName evidence="7">J domain-containing protein</fullName>
    </recommendedName>
</protein>
<evidence type="ECO:0000256" key="3">
    <source>
        <dbReference type="ARBA" id="ARBA00022989"/>
    </source>
</evidence>
<evidence type="ECO:0000256" key="2">
    <source>
        <dbReference type="ARBA" id="ARBA00022692"/>
    </source>
</evidence>
<dbReference type="Proteomes" id="UP000822688">
    <property type="component" value="Chromosome 2"/>
</dbReference>
<feature type="region of interest" description="Disordered" evidence="5">
    <location>
        <begin position="239"/>
        <end position="266"/>
    </location>
</feature>
<evidence type="ECO:0000256" key="6">
    <source>
        <dbReference type="SAM" id="Phobius"/>
    </source>
</evidence>
<dbReference type="PROSITE" id="PS50076">
    <property type="entry name" value="DNAJ_2"/>
    <property type="match status" value="1"/>
</dbReference>
<evidence type="ECO:0000256" key="5">
    <source>
        <dbReference type="SAM" id="MobiDB-lite"/>
    </source>
</evidence>
<evidence type="ECO:0000313" key="9">
    <source>
        <dbReference type="Proteomes" id="UP000822688"/>
    </source>
</evidence>
<dbReference type="InterPro" id="IPR001623">
    <property type="entry name" value="DnaJ_domain"/>
</dbReference>
<dbReference type="Gene3D" id="1.10.287.110">
    <property type="entry name" value="DnaJ domain"/>
    <property type="match status" value="1"/>
</dbReference>
<dbReference type="CDD" id="cd06257">
    <property type="entry name" value="DnaJ"/>
    <property type="match status" value="1"/>
</dbReference>
<dbReference type="EMBL" id="CM026422">
    <property type="protein sequence ID" value="KAG0586817.1"/>
    <property type="molecule type" value="Genomic_DNA"/>
</dbReference>
<evidence type="ECO:0000256" key="4">
    <source>
        <dbReference type="ARBA" id="ARBA00023136"/>
    </source>
</evidence>
<feature type="domain" description="J" evidence="7">
    <location>
        <begin position="212"/>
        <end position="266"/>
    </location>
</feature>
<feature type="transmembrane region" description="Helical" evidence="6">
    <location>
        <begin position="108"/>
        <end position="132"/>
    </location>
</feature>
<comment type="caution">
    <text evidence="8">The sequence shown here is derived from an EMBL/GenBank/DDBJ whole genome shotgun (WGS) entry which is preliminary data.</text>
</comment>
<dbReference type="Pfam" id="PF00226">
    <property type="entry name" value="DnaJ"/>
    <property type="match status" value="1"/>
</dbReference>
<comment type="subcellular location">
    <subcellularLocation>
        <location evidence="1">Membrane</location>
        <topology evidence="1">Multi-pass membrane protein</topology>
    </subcellularLocation>
</comment>
<dbReference type="InterPro" id="IPR013581">
    <property type="entry name" value="PDR_assoc"/>
</dbReference>
<dbReference type="Pfam" id="PF08370">
    <property type="entry name" value="PDR_assoc"/>
    <property type="match status" value="1"/>
</dbReference>
<feature type="compositionally biased region" description="Basic and acidic residues" evidence="5">
    <location>
        <begin position="239"/>
        <end position="255"/>
    </location>
</feature>
<dbReference type="GO" id="GO:0016020">
    <property type="term" value="C:membrane"/>
    <property type="evidence" value="ECO:0007669"/>
    <property type="project" value="UniProtKB-SubCell"/>
</dbReference>
<organism evidence="8 9">
    <name type="scientific">Ceratodon purpureus</name>
    <name type="common">Fire moss</name>
    <name type="synonym">Dicranum purpureum</name>
    <dbReference type="NCBI Taxonomy" id="3225"/>
    <lineage>
        <taxon>Eukaryota</taxon>
        <taxon>Viridiplantae</taxon>
        <taxon>Streptophyta</taxon>
        <taxon>Embryophyta</taxon>
        <taxon>Bryophyta</taxon>
        <taxon>Bryophytina</taxon>
        <taxon>Bryopsida</taxon>
        <taxon>Dicranidae</taxon>
        <taxon>Pseudoditrichales</taxon>
        <taxon>Ditrichaceae</taxon>
        <taxon>Ceratodon</taxon>
    </lineage>
</organism>
<dbReference type="InterPro" id="IPR036869">
    <property type="entry name" value="J_dom_sf"/>
</dbReference>
<name>A0A8T0IUK6_CERPU</name>
<dbReference type="PANTHER" id="PTHR48040:SF13">
    <property type="entry name" value="ABC TRANSPORTER G FAMILY MEMBER 31"/>
    <property type="match status" value="1"/>
</dbReference>
<evidence type="ECO:0000259" key="7">
    <source>
        <dbReference type="PROSITE" id="PS50076"/>
    </source>
</evidence>
<accession>A0A8T0IUK6</accession>
<keyword evidence="4 6" id="KW-0472">Membrane</keyword>
<feature type="transmembrane region" description="Helical" evidence="6">
    <location>
        <begin position="30"/>
        <end position="48"/>
    </location>
</feature>
<gene>
    <name evidence="8" type="ORF">KC19_2G119800</name>
</gene>
<proteinExistence type="predicted"/>